<keyword evidence="6 8" id="KW-1133">Transmembrane helix</keyword>
<reference evidence="9 10" key="1">
    <citation type="submission" date="2024-10" db="EMBL/GenBank/DDBJ databases">
        <title>Updated reference genomes for cyclostephanoid diatoms.</title>
        <authorList>
            <person name="Roberts W.R."/>
            <person name="Alverson A.J."/>
        </authorList>
    </citation>
    <scope>NUCLEOTIDE SEQUENCE [LARGE SCALE GENOMIC DNA]</scope>
    <source>
        <strain evidence="9 10">AJA228-03</strain>
    </source>
</reference>
<keyword evidence="5" id="KW-0256">Endoplasmic reticulum</keyword>
<evidence type="ECO:0000256" key="3">
    <source>
        <dbReference type="ARBA" id="ARBA00017467"/>
    </source>
</evidence>
<evidence type="ECO:0000313" key="10">
    <source>
        <dbReference type="Proteomes" id="UP001530377"/>
    </source>
</evidence>
<proteinExistence type="inferred from homology"/>
<keyword evidence="10" id="KW-1185">Reference proteome</keyword>
<evidence type="ECO:0000256" key="4">
    <source>
        <dbReference type="ARBA" id="ARBA00022692"/>
    </source>
</evidence>
<feature type="transmembrane region" description="Helical" evidence="8">
    <location>
        <begin position="12"/>
        <end position="35"/>
    </location>
</feature>
<dbReference type="Proteomes" id="UP001530377">
    <property type="component" value="Unassembled WGS sequence"/>
</dbReference>
<dbReference type="Gene3D" id="3.40.50.2000">
    <property type="entry name" value="Glycogen Phosphorylase B"/>
    <property type="match status" value="1"/>
</dbReference>
<organism evidence="9 10">
    <name type="scientific">Cyclostephanos tholiformis</name>
    <dbReference type="NCBI Taxonomy" id="382380"/>
    <lineage>
        <taxon>Eukaryota</taxon>
        <taxon>Sar</taxon>
        <taxon>Stramenopiles</taxon>
        <taxon>Ochrophyta</taxon>
        <taxon>Bacillariophyta</taxon>
        <taxon>Coscinodiscophyceae</taxon>
        <taxon>Thalassiosirophycidae</taxon>
        <taxon>Stephanodiscales</taxon>
        <taxon>Stephanodiscaceae</taxon>
        <taxon>Cyclostephanos</taxon>
    </lineage>
</organism>
<evidence type="ECO:0000313" key="9">
    <source>
        <dbReference type="EMBL" id="KAL3810376.1"/>
    </source>
</evidence>
<keyword evidence="4 8" id="KW-0812">Transmembrane</keyword>
<evidence type="ECO:0000256" key="6">
    <source>
        <dbReference type="ARBA" id="ARBA00022989"/>
    </source>
</evidence>
<dbReference type="InterPro" id="IPR013969">
    <property type="entry name" value="Oligosacch_biosynth_Alg14"/>
</dbReference>
<evidence type="ECO:0000256" key="7">
    <source>
        <dbReference type="ARBA" id="ARBA00023136"/>
    </source>
</evidence>
<accession>A0ABD3RF32</accession>
<dbReference type="PANTHER" id="PTHR12154">
    <property type="entry name" value="GLYCOSYL TRANSFERASE-RELATED"/>
    <property type="match status" value="1"/>
</dbReference>
<evidence type="ECO:0000256" key="2">
    <source>
        <dbReference type="ARBA" id="ARBA00009731"/>
    </source>
</evidence>
<comment type="similarity">
    <text evidence="2">Belongs to the ALG14 family.</text>
</comment>
<comment type="subcellular location">
    <subcellularLocation>
        <location evidence="1">Endoplasmic reticulum membrane</location>
        <topology evidence="1">Single-pass membrane protein</topology>
    </subcellularLocation>
</comment>
<evidence type="ECO:0000256" key="8">
    <source>
        <dbReference type="SAM" id="Phobius"/>
    </source>
</evidence>
<sequence length="296" mass="32468">MHSRLLPHHLQFALVIVVVVVVAVAVVVAAALLVVRLVRATPAPFVARAIADDGRGRRAKTMVILGSGGHTSEMMRLIDELDPNKYGPMVYVIADTDATSLTRLEGHIAKKAGGCGRGDTVHPAHSSCPLEVHRLPRAREVHQSYVTSILTTLRSFASTLALLFRVRPDLIIANGPGTCVPVIYTSFLLRVFFSILLLPLDCVCFGSSTISTTSTSAYASFRRCRLVFVESVCRVRTLSLSGRLAYPIVDLFVVHWPYLTERYPMACVSDVFVRHRDIITPRTRTRCEVGGDGDVD</sequence>
<dbReference type="Pfam" id="PF08660">
    <property type="entry name" value="Alg14"/>
    <property type="match status" value="1"/>
</dbReference>
<dbReference type="EMBL" id="JALLPB020000334">
    <property type="protein sequence ID" value="KAL3810376.1"/>
    <property type="molecule type" value="Genomic_DNA"/>
</dbReference>
<dbReference type="GO" id="GO:0005789">
    <property type="term" value="C:endoplasmic reticulum membrane"/>
    <property type="evidence" value="ECO:0007669"/>
    <property type="project" value="UniProtKB-SubCell"/>
</dbReference>
<dbReference type="AlphaFoldDB" id="A0ABD3RF32"/>
<protein>
    <recommendedName>
        <fullName evidence="3">UDP-N-acetylglucosamine transferase subunit ALG14</fullName>
    </recommendedName>
</protein>
<evidence type="ECO:0000256" key="1">
    <source>
        <dbReference type="ARBA" id="ARBA00004389"/>
    </source>
</evidence>
<dbReference type="PANTHER" id="PTHR12154:SF4">
    <property type="entry name" value="UDP-N-ACETYLGLUCOSAMINE TRANSFERASE SUBUNIT ALG14 HOMOLOG"/>
    <property type="match status" value="1"/>
</dbReference>
<name>A0ABD3RF32_9STRA</name>
<keyword evidence="7 8" id="KW-0472">Membrane</keyword>
<comment type="caution">
    <text evidence="9">The sequence shown here is derived from an EMBL/GenBank/DDBJ whole genome shotgun (WGS) entry which is preliminary data.</text>
</comment>
<evidence type="ECO:0000256" key="5">
    <source>
        <dbReference type="ARBA" id="ARBA00022824"/>
    </source>
</evidence>
<gene>
    <name evidence="9" type="ORF">ACHAXA_007710</name>
</gene>